<keyword evidence="1" id="KW-1185">Reference proteome</keyword>
<evidence type="ECO:0000313" key="1">
    <source>
        <dbReference type="Proteomes" id="UP000887565"/>
    </source>
</evidence>
<accession>A0A915I2S4</accession>
<sequence length="136" mass="15390">MANHMLMEIQLTPFVRNALIMPDKILAVLSNPAEQEEMYTSLLNAKQDVPAGFEAILKQQNTKQVENFRQTLTPEEEGNLIINKVHSPSPNPTIPILKIMLKDTQMKIASPTPTMPTTSQEFKLIWNKYSEPGVEE</sequence>
<dbReference type="AlphaFoldDB" id="A0A915I2S4"/>
<reference evidence="2" key="1">
    <citation type="submission" date="2022-11" db="UniProtKB">
        <authorList>
            <consortium name="WormBaseParasite"/>
        </authorList>
    </citation>
    <scope>IDENTIFICATION</scope>
</reference>
<protein>
    <submittedName>
        <fullName evidence="2">Uncharacterized protein</fullName>
    </submittedName>
</protein>
<dbReference type="WBParaSite" id="nRc.2.0.1.t08428-RA">
    <property type="protein sequence ID" value="nRc.2.0.1.t08428-RA"/>
    <property type="gene ID" value="nRc.2.0.1.g08428"/>
</dbReference>
<evidence type="ECO:0000313" key="2">
    <source>
        <dbReference type="WBParaSite" id="nRc.2.0.1.t08428-RA"/>
    </source>
</evidence>
<dbReference type="Proteomes" id="UP000887565">
    <property type="component" value="Unplaced"/>
</dbReference>
<organism evidence="1 2">
    <name type="scientific">Romanomermis culicivorax</name>
    <name type="common">Nematode worm</name>
    <dbReference type="NCBI Taxonomy" id="13658"/>
    <lineage>
        <taxon>Eukaryota</taxon>
        <taxon>Metazoa</taxon>
        <taxon>Ecdysozoa</taxon>
        <taxon>Nematoda</taxon>
        <taxon>Enoplea</taxon>
        <taxon>Dorylaimia</taxon>
        <taxon>Mermithida</taxon>
        <taxon>Mermithoidea</taxon>
        <taxon>Mermithidae</taxon>
        <taxon>Romanomermis</taxon>
    </lineage>
</organism>
<name>A0A915I2S4_ROMCU</name>
<proteinExistence type="predicted"/>